<organism evidence="1 2">
    <name type="scientific">Azospirillum doebereinerae</name>
    <dbReference type="NCBI Taxonomy" id="92933"/>
    <lineage>
        <taxon>Bacteria</taxon>
        <taxon>Pseudomonadati</taxon>
        <taxon>Pseudomonadota</taxon>
        <taxon>Alphaproteobacteria</taxon>
        <taxon>Rhodospirillales</taxon>
        <taxon>Azospirillaceae</taxon>
        <taxon>Azospirillum</taxon>
    </lineage>
</organism>
<dbReference type="RefSeq" id="WP_127003332.1">
    <property type="nucleotide sequence ID" value="NZ_JBNPXW010000005.1"/>
</dbReference>
<dbReference type="Proteomes" id="UP000280346">
    <property type="component" value="Unassembled WGS sequence"/>
</dbReference>
<evidence type="ECO:0000313" key="2">
    <source>
        <dbReference type="Proteomes" id="UP000280346"/>
    </source>
</evidence>
<comment type="caution">
    <text evidence="1">The sequence shown here is derived from an EMBL/GenBank/DDBJ whole genome shotgun (WGS) entry which is preliminary data.</text>
</comment>
<reference evidence="1 2" key="1">
    <citation type="submission" date="2018-12" db="EMBL/GenBank/DDBJ databases">
        <authorList>
            <person name="Yang Y."/>
        </authorList>
    </citation>
    <scope>NUCLEOTIDE SEQUENCE [LARGE SCALE GENOMIC DNA]</scope>
    <source>
        <strain evidence="1 2">GSF71</strain>
    </source>
</reference>
<protein>
    <submittedName>
        <fullName evidence="1">Uncharacterized protein</fullName>
    </submittedName>
</protein>
<keyword evidence="2" id="KW-1185">Reference proteome</keyword>
<proteinExistence type="predicted"/>
<dbReference type="EMBL" id="RZIJ01000027">
    <property type="protein sequence ID" value="RUQ65152.1"/>
    <property type="molecule type" value="Genomic_DNA"/>
</dbReference>
<evidence type="ECO:0000313" key="1">
    <source>
        <dbReference type="EMBL" id="RUQ65152.1"/>
    </source>
</evidence>
<accession>A0A433J236</accession>
<dbReference type="AlphaFoldDB" id="A0A433J236"/>
<dbReference type="OrthoDB" id="7303712at2"/>
<name>A0A433J236_9PROT</name>
<gene>
    <name evidence="1" type="ORF">EJ913_25745</name>
</gene>
<sequence>MSLLPTTKPVAEAPLVTTVSDWRPASFRNARLRERDAGPPELLIELEDCSLRPASADELRGYLQENAEEFLSAYHNLSIPGAATLDHAPPCVVAMGSSWVGYWQNEREWGMRRFIEELCEGLAPLDPHTQRKCLNDIAAKAREIVGDERAERRVVEDGPSLPTSLVTLDWALDCASGLILQSESSKQALGVAIRMLQVARQRWEEPEREVANTNAMLCAVPIVTGLLHLAEHPDFTVPTRAPMAPVPSFGLNDELSPSLVDAYLGWRRMKVIDDWSDNVYGGLPGDNEEDALGDFLSAIASVERKLRDAVLTHPAPTVADKLLKLRCRLEYDEEAFRDAGDFVVPDLTHLTGLVSVPEPEVVEHPETDADRRDFLTAKPDAILLQPPANLLRLFTPEEGSEVFALAAAYRAAREDASSGLLPTVLQSLAVYGSYVVEHDGYKRVDPAHVPGLVLTQEERNGLGRLGHLNEAAIVRLDLATADRWIESEERQKQAKAEAEATRLAAERAKHGPPTPERLIPLLPSFSEAARETASSLLHGASIAVTVHEMIAKHAATLQTHELEALRTLDLGALQERFQNEAQDVLRQEIDRALHSRQTAAVAS</sequence>